<evidence type="ECO:0008006" key="3">
    <source>
        <dbReference type="Google" id="ProtNLM"/>
    </source>
</evidence>
<dbReference type="Proteomes" id="UP000694402">
    <property type="component" value="Unassembled WGS sequence"/>
</dbReference>
<keyword evidence="2" id="KW-1185">Reference proteome</keyword>
<dbReference type="PANTHER" id="PTHR45913:SF19">
    <property type="entry name" value="LOW QUALITY PROTEIN: ZINC FINGER BED DOMAIN-CONTAINING PROTEIN 5-LIKE"/>
    <property type="match status" value="1"/>
</dbReference>
<evidence type="ECO:0000313" key="1">
    <source>
        <dbReference type="Ensembl" id="ENSOTSP00005026671.1"/>
    </source>
</evidence>
<sequence>IVMKRKYSDEFLSLGFVQALRNNEDCPQCVFCGEVLSNESLKTNKLKRHVLTKHPQYDGKPREFFQNRAECFSKQCFDSGRVSQLTRAIHKASYQVNLNIAKAMKPHIIGEEFIKPCLRDVCVSLSEEAAKKVDSVPLSNGTVGKRDVNTHLKDLQIDWANCVGICTDGARCMTGSNSGFIAHVLQSGVKLTHCILHRESLASKALQPNQGAVFDSVVKMVNLIKKRPLQTRLFTELCKEMRADHEHLLWDLREAVLAYQEKEDSDLADLFRDKLWLAMLAYLVDIFRWLNKLNSSLQGKESTILEPEDGIRGFTAPLGLWQSQLKAGAYGMFPVLSAHMQQIDSPLCEAVKKDMAEHMASLQQKFDPYFSNPQRSQTSMGEVSLFQAVSSPDLGLSLPEMEALVTLQASNSSKMLFDANTLTQSWVAHLQQEAVSCLSEKAVDVLVQFGTTYLCESGFSTLAYLKNKYRNRLNAEHDLRVIYPSPQFSPLVSLPSQQFHSPEIRETLRSTPCPLPNL</sequence>
<organism evidence="1 2">
    <name type="scientific">Oncorhynchus tshawytscha</name>
    <name type="common">Chinook salmon</name>
    <name type="synonym">Salmo tshawytscha</name>
    <dbReference type="NCBI Taxonomy" id="74940"/>
    <lineage>
        <taxon>Eukaryota</taxon>
        <taxon>Metazoa</taxon>
        <taxon>Chordata</taxon>
        <taxon>Craniata</taxon>
        <taxon>Vertebrata</taxon>
        <taxon>Euteleostomi</taxon>
        <taxon>Actinopterygii</taxon>
        <taxon>Neopterygii</taxon>
        <taxon>Teleostei</taxon>
        <taxon>Protacanthopterygii</taxon>
        <taxon>Salmoniformes</taxon>
        <taxon>Salmonidae</taxon>
        <taxon>Salmoninae</taxon>
        <taxon>Oncorhynchus</taxon>
    </lineage>
</organism>
<proteinExistence type="predicted"/>
<reference evidence="1" key="2">
    <citation type="submission" date="2025-09" db="UniProtKB">
        <authorList>
            <consortium name="Ensembl"/>
        </authorList>
    </citation>
    <scope>IDENTIFICATION</scope>
</reference>
<accession>A0A8C8EY40</accession>
<name>A0A8C8EY40_ONCTS</name>
<dbReference type="PANTHER" id="PTHR45913">
    <property type="entry name" value="EPM2A-INTERACTING PROTEIN 1"/>
    <property type="match status" value="1"/>
</dbReference>
<evidence type="ECO:0000313" key="2">
    <source>
        <dbReference type="Proteomes" id="UP000694402"/>
    </source>
</evidence>
<dbReference type="Ensembl" id="ENSOTST00005028799.2">
    <property type="protein sequence ID" value="ENSOTSP00005026671.1"/>
    <property type="gene ID" value="ENSOTSG00005051090.1"/>
</dbReference>
<protein>
    <recommendedName>
        <fullName evidence="3">HAT C-terminal dimerisation domain-containing protein</fullName>
    </recommendedName>
</protein>
<dbReference type="AlphaFoldDB" id="A0A8C8EY40"/>
<reference evidence="1" key="1">
    <citation type="submission" date="2025-08" db="UniProtKB">
        <authorList>
            <consortium name="Ensembl"/>
        </authorList>
    </citation>
    <scope>IDENTIFICATION</scope>
</reference>
<dbReference type="GeneTree" id="ENSGT00940000160436"/>